<dbReference type="Pfam" id="PF00092">
    <property type="entry name" value="VWA"/>
    <property type="match status" value="1"/>
</dbReference>
<comment type="caution">
    <text evidence="3">The sequence shown here is derived from an EMBL/GenBank/DDBJ whole genome shotgun (WGS) entry which is preliminary data.</text>
</comment>
<feature type="compositionally biased region" description="Basic and acidic residues" evidence="1">
    <location>
        <begin position="252"/>
        <end position="270"/>
    </location>
</feature>
<dbReference type="SUPFAM" id="SSF53300">
    <property type="entry name" value="vWA-like"/>
    <property type="match status" value="1"/>
</dbReference>
<evidence type="ECO:0000313" key="4">
    <source>
        <dbReference type="Proteomes" id="UP000037425"/>
    </source>
</evidence>
<feature type="compositionally biased region" description="Basic and acidic residues" evidence="1">
    <location>
        <begin position="292"/>
        <end position="306"/>
    </location>
</feature>
<dbReference type="InterPro" id="IPR051928">
    <property type="entry name" value="NorD/CobT"/>
</dbReference>
<dbReference type="AlphaFoldDB" id="A0A0L8C049"/>
<dbReference type="InterPro" id="IPR002035">
    <property type="entry name" value="VWF_A"/>
</dbReference>
<gene>
    <name evidence="3" type="ORF">AC244_09900</name>
</gene>
<accession>A0A0L8C049</accession>
<dbReference type="RefSeq" id="WP_053248641.1">
    <property type="nucleotide sequence ID" value="NZ_LGAP01000003.1"/>
</dbReference>
<dbReference type="InterPro" id="IPR036465">
    <property type="entry name" value="vWFA_dom_sf"/>
</dbReference>
<dbReference type="CDD" id="cd01454">
    <property type="entry name" value="vWA_norD_type"/>
    <property type="match status" value="1"/>
</dbReference>
<feature type="region of interest" description="Disordered" evidence="1">
    <location>
        <begin position="234"/>
        <end position="270"/>
    </location>
</feature>
<dbReference type="PROSITE" id="PS50234">
    <property type="entry name" value="VWFA"/>
    <property type="match status" value="1"/>
</dbReference>
<organism evidence="3 4">
    <name type="scientific">Ensifer adhaerens</name>
    <name type="common">Sinorhizobium morelense</name>
    <dbReference type="NCBI Taxonomy" id="106592"/>
    <lineage>
        <taxon>Bacteria</taxon>
        <taxon>Pseudomonadati</taxon>
        <taxon>Pseudomonadota</taxon>
        <taxon>Alphaproteobacteria</taxon>
        <taxon>Hyphomicrobiales</taxon>
        <taxon>Rhizobiaceae</taxon>
        <taxon>Sinorhizobium/Ensifer group</taxon>
        <taxon>Ensifer</taxon>
    </lineage>
</organism>
<dbReference type="SMART" id="SM00327">
    <property type="entry name" value="VWA"/>
    <property type="match status" value="1"/>
</dbReference>
<dbReference type="EMBL" id="LGAP01000003">
    <property type="protein sequence ID" value="KOF20185.1"/>
    <property type="molecule type" value="Genomic_DNA"/>
</dbReference>
<feature type="region of interest" description="Disordered" evidence="1">
    <location>
        <begin position="291"/>
        <end position="313"/>
    </location>
</feature>
<reference evidence="4" key="1">
    <citation type="submission" date="2015-07" db="EMBL/GenBank/DDBJ databases">
        <title>Whole genome sequence of an Ensifer adhaerens strain isolated from a cave pool in the Wind Cave National Park.</title>
        <authorList>
            <person name="Eng W.W.H."/>
            <person name="Gan H.M."/>
            <person name="Barton H.A."/>
            <person name="Savka M.A."/>
        </authorList>
    </citation>
    <scope>NUCLEOTIDE SEQUENCE [LARGE SCALE GENOMIC DNA]</scope>
    <source>
        <strain evidence="4">SD006</strain>
    </source>
</reference>
<dbReference type="Gene3D" id="3.40.50.410">
    <property type="entry name" value="von Willebrand factor, type A domain"/>
    <property type="match status" value="1"/>
</dbReference>
<sequence length="633" mass="70902">MLDFLELEETVGRAWHRFIGNTGTWRRYPEQAVKLADMMPMLAICFRGHGGEAAVQIVPARGRTSGHRLKWRQKMGLGEEKLVQPGRDHASLMLPGEIDIFPDRNLNIDLYFWLVAYMATMPLDPAAETDPLQSDLAYLSRAQETVAEVFQRFPGMRHKYCHLAEAVLVERQRGSLPSVEQHVENRVLRLLRKAAGQPDATLPVIFPHRAPPGYLPLLPVPLWPDTLLRPETATERDDDVAATGTASSQIAETERHIAVRENPENRKGDRSPFILNRFEKILAMAEMVNVDRPSDDSDDHDNKAAQDLDEMTLGERKGRPSARFRFDLDLPPEAVDPTPLTAELTYPEWNYRTSSYLKDHCRVLAGPASGVEDRAELTPETRSLIRRVRRQFEVLRPRNEILRAQIDGADLDLDAVVRARTDLAAGGQGSDRIHLMSRPQVHDLAVTILVDVSLSTDAWSDNRRVLDVEKEALLILAHGLSACGDNHSILTFTSRRRDWVKVESVKAFDEPMSALVESRIAALKPGYYTRIGAAIRHATAELQKQPNRKKLLLVLTDGKPNDVDHYEGRFALEDSRKAVTEARRSGISAFAVTVDREARSYVPAMFGQNGYAVVGNIARLPAALPAIYRSLAG</sequence>
<evidence type="ECO:0000256" key="1">
    <source>
        <dbReference type="SAM" id="MobiDB-lite"/>
    </source>
</evidence>
<dbReference type="Proteomes" id="UP000037425">
    <property type="component" value="Unassembled WGS sequence"/>
</dbReference>
<feature type="domain" description="VWFA" evidence="2">
    <location>
        <begin position="445"/>
        <end position="631"/>
    </location>
</feature>
<dbReference type="OrthoDB" id="9758211at2"/>
<proteinExistence type="predicted"/>
<name>A0A0L8C049_ENSAD</name>
<evidence type="ECO:0000259" key="2">
    <source>
        <dbReference type="PROSITE" id="PS50234"/>
    </source>
</evidence>
<dbReference type="PATRIC" id="fig|106592.7.peg.4745"/>
<protein>
    <submittedName>
        <fullName evidence="3">Protein norD</fullName>
    </submittedName>
</protein>
<dbReference type="PANTHER" id="PTHR41248">
    <property type="entry name" value="NORD PROTEIN"/>
    <property type="match status" value="1"/>
</dbReference>
<evidence type="ECO:0000313" key="3">
    <source>
        <dbReference type="EMBL" id="KOF20185.1"/>
    </source>
</evidence>
<dbReference type="PANTHER" id="PTHR41248:SF1">
    <property type="entry name" value="NORD PROTEIN"/>
    <property type="match status" value="1"/>
</dbReference>